<dbReference type="CDD" id="cd17470">
    <property type="entry name" value="T3SS_Flik_C"/>
    <property type="match status" value="1"/>
</dbReference>
<dbReference type="InterPro" id="IPR021136">
    <property type="entry name" value="Flagellar_hook_control-like_C"/>
</dbReference>
<dbReference type="RefSeq" id="WP_150439527.1">
    <property type="nucleotide sequence ID" value="NZ_VYKL01000015.1"/>
</dbReference>
<feature type="domain" description="Flagellar hook-length control protein-like C-terminal" evidence="2">
    <location>
        <begin position="273"/>
        <end position="347"/>
    </location>
</feature>
<evidence type="ECO:0000313" key="3">
    <source>
        <dbReference type="EMBL" id="KAA9025873.1"/>
    </source>
</evidence>
<name>A0A5J5HVZ9_9BACI</name>
<dbReference type="Pfam" id="PF02120">
    <property type="entry name" value="Flg_hook"/>
    <property type="match status" value="1"/>
</dbReference>
<feature type="region of interest" description="Disordered" evidence="1">
    <location>
        <begin position="352"/>
        <end position="377"/>
    </location>
</feature>
<evidence type="ECO:0000256" key="1">
    <source>
        <dbReference type="SAM" id="MobiDB-lite"/>
    </source>
</evidence>
<comment type="caution">
    <text evidence="3">The sequence shown here is derived from an EMBL/GenBank/DDBJ whole genome shotgun (WGS) entry which is preliminary data.</text>
</comment>
<protein>
    <submittedName>
        <fullName evidence="3">Flagellar hook-length control protein FliK</fullName>
    </submittedName>
</protein>
<reference evidence="3 4" key="1">
    <citation type="submission" date="2019-09" db="EMBL/GenBank/DDBJ databases">
        <title>Whole genome sequences of isolates from the Mars Exploration Rovers.</title>
        <authorList>
            <person name="Seuylemezian A."/>
            <person name="Vaishampayan P."/>
        </authorList>
    </citation>
    <scope>NUCLEOTIDE SEQUENCE [LARGE SCALE GENOMIC DNA]</scope>
    <source>
        <strain evidence="3 4">MER_TA_151</strain>
    </source>
</reference>
<dbReference type="AlphaFoldDB" id="A0A5J5HVZ9"/>
<organism evidence="3 4">
    <name type="scientific">Niallia endozanthoxylica</name>
    <dbReference type="NCBI Taxonomy" id="2036016"/>
    <lineage>
        <taxon>Bacteria</taxon>
        <taxon>Bacillati</taxon>
        <taxon>Bacillota</taxon>
        <taxon>Bacilli</taxon>
        <taxon>Bacillales</taxon>
        <taxon>Bacillaceae</taxon>
        <taxon>Niallia</taxon>
    </lineage>
</organism>
<dbReference type="Proteomes" id="UP000326671">
    <property type="component" value="Unassembled WGS sequence"/>
</dbReference>
<keyword evidence="4" id="KW-1185">Reference proteome</keyword>
<gene>
    <name evidence="3" type="ORF">F4V44_08285</name>
</gene>
<sequence>MMDTQINSVSMAKTDFTRNVNARQKKNYRFAHLLSNLKQPNSSIKMEKAARQELPALSHTEIKEAVKLLQASDLAEIEYGSDLIEDLLTEGNTDLSMVILEKLHLNEGELRSALNAFLEEMELIQLMEELPNMELNEALMSLLQILPSININQLSFEADQEGVQLAKSFKLLELLLHYEQPNLENTQMKQLLQKTVEKLEGLIANGQNEEQLSMIDSNQTGRFMPTGSIHSLSFLAKQDPLALLQEQSGQLVSKDQLIKQFETILAKSQFITAGGNQKLFIKLYPEHLGALRIELIQQNSIFTAKILTTTENAKDLLESQILNLKQAFLNQNLQVEKIEINQQLQQERFLNRNPQKEQGQQQPNEQEEQQDSGNQTHAVSFEEVLLNVEA</sequence>
<keyword evidence="3" id="KW-0282">Flagellum</keyword>
<proteinExistence type="predicted"/>
<dbReference type="InterPro" id="IPR038610">
    <property type="entry name" value="FliK-like_C_sf"/>
</dbReference>
<keyword evidence="3" id="KW-0966">Cell projection</keyword>
<accession>A0A5J5HVZ9</accession>
<dbReference type="Gene3D" id="3.30.750.140">
    <property type="match status" value="1"/>
</dbReference>
<evidence type="ECO:0000259" key="2">
    <source>
        <dbReference type="Pfam" id="PF02120"/>
    </source>
</evidence>
<dbReference type="OrthoDB" id="2112988at2"/>
<evidence type="ECO:0000313" key="4">
    <source>
        <dbReference type="Proteomes" id="UP000326671"/>
    </source>
</evidence>
<dbReference type="EMBL" id="VYKL01000015">
    <property type="protein sequence ID" value="KAA9025873.1"/>
    <property type="molecule type" value="Genomic_DNA"/>
</dbReference>
<keyword evidence="3" id="KW-0969">Cilium</keyword>